<name>A0A8H6STX5_MYCCL</name>
<evidence type="ECO:0000313" key="2">
    <source>
        <dbReference type="Proteomes" id="UP000613580"/>
    </source>
</evidence>
<accession>A0A8H6STX5</accession>
<organism evidence="1 2">
    <name type="scientific">Mycena chlorophos</name>
    <name type="common">Agaric fungus</name>
    <name type="synonym">Agaricus chlorophos</name>
    <dbReference type="NCBI Taxonomy" id="658473"/>
    <lineage>
        <taxon>Eukaryota</taxon>
        <taxon>Fungi</taxon>
        <taxon>Dikarya</taxon>
        <taxon>Basidiomycota</taxon>
        <taxon>Agaricomycotina</taxon>
        <taxon>Agaricomycetes</taxon>
        <taxon>Agaricomycetidae</taxon>
        <taxon>Agaricales</taxon>
        <taxon>Marasmiineae</taxon>
        <taxon>Mycenaceae</taxon>
        <taxon>Mycena</taxon>
    </lineage>
</organism>
<dbReference type="EMBL" id="JACAZE010000010">
    <property type="protein sequence ID" value="KAF7305406.1"/>
    <property type="molecule type" value="Genomic_DNA"/>
</dbReference>
<keyword evidence="2" id="KW-1185">Reference proteome</keyword>
<proteinExistence type="predicted"/>
<comment type="caution">
    <text evidence="1">The sequence shown here is derived from an EMBL/GenBank/DDBJ whole genome shotgun (WGS) entry which is preliminary data.</text>
</comment>
<dbReference type="OrthoDB" id="3219769at2759"/>
<gene>
    <name evidence="1" type="ORF">HMN09_00793000</name>
</gene>
<evidence type="ECO:0008006" key="3">
    <source>
        <dbReference type="Google" id="ProtNLM"/>
    </source>
</evidence>
<protein>
    <recommendedName>
        <fullName evidence="3">F-box domain-containing protein</fullName>
    </recommendedName>
</protein>
<sequence>MPHPILLLPDELLSEIFTQYLPPYPQCPPLVGPSSPTYLLGISRAWRAIALHTPTLWRAIKLEVYTDQGSEIALQWLERSGSSLLSLQLSTVIFDPLSDMPIPPADTEWEKPLVQALVANRWRWQYVNWDLGPSMVSRTATSPLEAPQLVELTLGTVRQSDEFRGILFLHNCTRLRSVSLWNVGYASESLPWAQLTTLALLNTEPPTHCVSILLLARSLVRLRVYTRRSTSDASTQNNALPDRIELPLLETLVLDNNDEPPHNWLSPLVLPSLRHLAISCELLGSRWKHSEFAHLDAFMARCRPPLEHLQVTWGLGYFDLPGPGLAHVLQASFSAATIRLCPALSLDDKSWTTDRYWNEAAAE</sequence>
<evidence type="ECO:0000313" key="1">
    <source>
        <dbReference type="EMBL" id="KAF7305406.1"/>
    </source>
</evidence>
<dbReference type="SUPFAM" id="SSF52047">
    <property type="entry name" value="RNI-like"/>
    <property type="match status" value="1"/>
</dbReference>
<dbReference type="Proteomes" id="UP000613580">
    <property type="component" value="Unassembled WGS sequence"/>
</dbReference>
<reference evidence="1" key="1">
    <citation type="submission" date="2020-05" db="EMBL/GenBank/DDBJ databases">
        <title>Mycena genomes resolve the evolution of fungal bioluminescence.</title>
        <authorList>
            <person name="Tsai I.J."/>
        </authorList>
    </citation>
    <scope>NUCLEOTIDE SEQUENCE</scope>
    <source>
        <strain evidence="1">110903Hualien_Pintung</strain>
    </source>
</reference>
<dbReference type="AlphaFoldDB" id="A0A8H6STX5"/>